<dbReference type="Proteomes" id="UP000053257">
    <property type="component" value="Unassembled WGS sequence"/>
</dbReference>
<organism evidence="2 3">
    <name type="scientific">Phlebiopsis gigantea (strain 11061_1 CR5-6)</name>
    <name type="common">White-rot fungus</name>
    <name type="synonym">Peniophora gigantea</name>
    <dbReference type="NCBI Taxonomy" id="745531"/>
    <lineage>
        <taxon>Eukaryota</taxon>
        <taxon>Fungi</taxon>
        <taxon>Dikarya</taxon>
        <taxon>Basidiomycota</taxon>
        <taxon>Agaricomycotina</taxon>
        <taxon>Agaricomycetes</taxon>
        <taxon>Polyporales</taxon>
        <taxon>Phanerochaetaceae</taxon>
        <taxon>Phlebiopsis</taxon>
    </lineage>
</organism>
<keyword evidence="3" id="KW-1185">Reference proteome</keyword>
<dbReference type="HOGENOM" id="CLU_2574675_0_0_1"/>
<feature type="compositionally biased region" description="Basic and acidic residues" evidence="1">
    <location>
        <begin position="8"/>
        <end position="22"/>
    </location>
</feature>
<name>A0A0C3S665_PHLG1</name>
<evidence type="ECO:0000313" key="2">
    <source>
        <dbReference type="EMBL" id="KIP06007.1"/>
    </source>
</evidence>
<evidence type="ECO:0000313" key="3">
    <source>
        <dbReference type="Proteomes" id="UP000053257"/>
    </source>
</evidence>
<evidence type="ECO:0000256" key="1">
    <source>
        <dbReference type="SAM" id="MobiDB-lite"/>
    </source>
</evidence>
<sequence length="81" mass="9051">MRRIVRATRSEAHGSEGSMEKDSCISEPMTTFLRSVRVSSHASTLPPFTIAPPRIVQGIYFAWVNSVLYMIALYSCFNPSP</sequence>
<dbReference type="EMBL" id="KN840528">
    <property type="protein sequence ID" value="KIP06007.1"/>
    <property type="molecule type" value="Genomic_DNA"/>
</dbReference>
<proteinExistence type="predicted"/>
<dbReference type="AlphaFoldDB" id="A0A0C3S665"/>
<accession>A0A0C3S665</accession>
<reference evidence="2 3" key="1">
    <citation type="journal article" date="2014" name="PLoS Genet.">
        <title>Analysis of the Phlebiopsis gigantea genome, transcriptome and secretome provides insight into its pioneer colonization strategies of wood.</title>
        <authorList>
            <person name="Hori C."/>
            <person name="Ishida T."/>
            <person name="Igarashi K."/>
            <person name="Samejima M."/>
            <person name="Suzuki H."/>
            <person name="Master E."/>
            <person name="Ferreira P."/>
            <person name="Ruiz-Duenas F.J."/>
            <person name="Held B."/>
            <person name="Canessa P."/>
            <person name="Larrondo L.F."/>
            <person name="Schmoll M."/>
            <person name="Druzhinina I.S."/>
            <person name="Kubicek C.P."/>
            <person name="Gaskell J.A."/>
            <person name="Kersten P."/>
            <person name="St John F."/>
            <person name="Glasner J."/>
            <person name="Sabat G."/>
            <person name="Splinter BonDurant S."/>
            <person name="Syed K."/>
            <person name="Yadav J."/>
            <person name="Mgbeahuruike A.C."/>
            <person name="Kovalchuk A."/>
            <person name="Asiegbu F.O."/>
            <person name="Lackner G."/>
            <person name="Hoffmeister D."/>
            <person name="Rencoret J."/>
            <person name="Gutierrez A."/>
            <person name="Sun H."/>
            <person name="Lindquist E."/>
            <person name="Barry K."/>
            <person name="Riley R."/>
            <person name="Grigoriev I.V."/>
            <person name="Henrissat B."/>
            <person name="Kues U."/>
            <person name="Berka R.M."/>
            <person name="Martinez A.T."/>
            <person name="Covert S.F."/>
            <person name="Blanchette R.A."/>
            <person name="Cullen D."/>
        </authorList>
    </citation>
    <scope>NUCLEOTIDE SEQUENCE [LARGE SCALE GENOMIC DNA]</scope>
    <source>
        <strain evidence="2 3">11061_1 CR5-6</strain>
    </source>
</reference>
<feature type="region of interest" description="Disordered" evidence="1">
    <location>
        <begin position="1"/>
        <end position="22"/>
    </location>
</feature>
<protein>
    <submittedName>
        <fullName evidence="2">Uncharacterized protein</fullName>
    </submittedName>
</protein>
<gene>
    <name evidence="2" type="ORF">PHLGIDRAFT_24796</name>
</gene>